<dbReference type="AlphaFoldDB" id="A0A1G7VV29"/>
<dbReference type="InterPro" id="IPR000719">
    <property type="entry name" value="Prot_kinase_dom"/>
</dbReference>
<evidence type="ECO:0000259" key="4">
    <source>
        <dbReference type="PROSITE" id="PS50011"/>
    </source>
</evidence>
<dbReference type="InterPro" id="IPR011009">
    <property type="entry name" value="Kinase-like_dom_sf"/>
</dbReference>
<feature type="domain" description="Protein kinase" evidence="4">
    <location>
        <begin position="202"/>
        <end position="428"/>
    </location>
</feature>
<dbReference type="Gene3D" id="3.30.200.20">
    <property type="entry name" value="Phosphorylase Kinase, domain 1"/>
    <property type="match status" value="1"/>
</dbReference>
<dbReference type="InterPro" id="IPR017441">
    <property type="entry name" value="Protein_kinase_ATP_BS"/>
</dbReference>
<dbReference type="InterPro" id="IPR032675">
    <property type="entry name" value="LRR_dom_sf"/>
</dbReference>
<keyword evidence="3" id="KW-0067">ATP-binding</keyword>
<dbReference type="OrthoDB" id="8532199at2"/>
<evidence type="ECO:0000256" key="3">
    <source>
        <dbReference type="PROSITE-ProRule" id="PRU10141"/>
    </source>
</evidence>
<protein>
    <submittedName>
        <fullName evidence="5">Leucine Rich repeat-containing protein</fullName>
    </submittedName>
</protein>
<sequence>MHTLADLRAGKLAGIKRLDLSCGLTEFPDDIFSLSNSLEVLNLSGNQLSELPADLYRLKHLKILFCSDNLFTRLPEALGQCQQLFFVGFKACRIRDVAPRSLPPHLRSLVLTGNCIESLPEELGQHPHLQKLMLAGNRLQSLPASLAACQRLELVRLAANDLHQLPAWLLQMPKLAWLAFSGNPLSDIHVEEPIRPIPWHQLTLHHVLGEGASGVIQQAEWRDEDGTVHDVAVKLYKGDLTSDGSPLKEMAACIAAGQHPNLIPVLGQICGHPQQAHGLVMKLISPRFSTLARPPSLESCTRDVYNGTRLALNTLTRMAAGIASACRHLHARGINHGDLYAHNILWDEDGNSLLGDFGAAAFYPDERTGDRLERIEVQAFGILLGELLARCDAGAEHTAELSALQMRCVQTELSLRPDFAEIERCLQA</sequence>
<dbReference type="SMART" id="SM00364">
    <property type="entry name" value="LRR_BAC"/>
    <property type="match status" value="4"/>
</dbReference>
<dbReference type="EMBL" id="FNCO01000002">
    <property type="protein sequence ID" value="SDG63269.1"/>
    <property type="molecule type" value="Genomic_DNA"/>
</dbReference>
<dbReference type="SUPFAM" id="SSF56112">
    <property type="entry name" value="Protein kinase-like (PK-like)"/>
    <property type="match status" value="1"/>
</dbReference>
<dbReference type="SMART" id="SM00369">
    <property type="entry name" value="LRR_TYP"/>
    <property type="match status" value="4"/>
</dbReference>
<proteinExistence type="predicted"/>
<reference evidence="6" key="1">
    <citation type="submission" date="2016-10" db="EMBL/GenBank/DDBJ databases">
        <authorList>
            <person name="Varghese N."/>
            <person name="Submissions S."/>
        </authorList>
    </citation>
    <scope>NUCLEOTIDE SEQUENCE [LARGE SCALE GENOMIC DNA]</scope>
    <source>
        <strain evidence="6">ATCC 700689</strain>
    </source>
</reference>
<dbReference type="GO" id="GO:0004672">
    <property type="term" value="F:protein kinase activity"/>
    <property type="evidence" value="ECO:0007669"/>
    <property type="project" value="InterPro"/>
</dbReference>
<dbReference type="GO" id="GO:0005737">
    <property type="term" value="C:cytoplasm"/>
    <property type="evidence" value="ECO:0007669"/>
    <property type="project" value="TreeGrafter"/>
</dbReference>
<dbReference type="PROSITE" id="PS51450">
    <property type="entry name" value="LRR"/>
    <property type="match status" value="2"/>
</dbReference>
<dbReference type="Pfam" id="PF00560">
    <property type="entry name" value="LRR_1"/>
    <property type="match status" value="1"/>
</dbReference>
<dbReference type="RefSeq" id="WP_074751206.1">
    <property type="nucleotide sequence ID" value="NZ_FNCO01000002.1"/>
</dbReference>
<dbReference type="PANTHER" id="PTHR48051">
    <property type="match status" value="1"/>
</dbReference>
<dbReference type="STRING" id="89065.SAMN05216605_102632"/>
<dbReference type="Pfam" id="PF07714">
    <property type="entry name" value="PK_Tyr_Ser-Thr"/>
    <property type="match status" value="1"/>
</dbReference>
<organism evidence="5 6">
    <name type="scientific">Pseudomonas abietaniphila</name>
    <dbReference type="NCBI Taxonomy" id="89065"/>
    <lineage>
        <taxon>Bacteria</taxon>
        <taxon>Pseudomonadati</taxon>
        <taxon>Pseudomonadota</taxon>
        <taxon>Gammaproteobacteria</taxon>
        <taxon>Pseudomonadales</taxon>
        <taxon>Pseudomonadaceae</taxon>
        <taxon>Pseudomonas</taxon>
    </lineage>
</organism>
<evidence type="ECO:0000256" key="2">
    <source>
        <dbReference type="ARBA" id="ARBA00022737"/>
    </source>
</evidence>
<accession>A0A1G7VV29</accession>
<keyword evidence="2" id="KW-0677">Repeat</keyword>
<dbReference type="InterPro" id="IPR001245">
    <property type="entry name" value="Ser-Thr/Tyr_kinase_cat_dom"/>
</dbReference>
<dbReference type="PANTHER" id="PTHR48051:SF1">
    <property type="entry name" value="RAS SUPPRESSOR PROTEIN 1"/>
    <property type="match status" value="1"/>
</dbReference>
<evidence type="ECO:0000256" key="1">
    <source>
        <dbReference type="ARBA" id="ARBA00022614"/>
    </source>
</evidence>
<dbReference type="Pfam" id="PF13516">
    <property type="entry name" value="LRR_6"/>
    <property type="match status" value="1"/>
</dbReference>
<dbReference type="InterPro" id="IPR050216">
    <property type="entry name" value="LRR_domain-containing"/>
</dbReference>
<keyword evidence="3" id="KW-0547">Nucleotide-binding</keyword>
<dbReference type="InterPro" id="IPR003591">
    <property type="entry name" value="Leu-rich_rpt_typical-subtyp"/>
</dbReference>
<gene>
    <name evidence="5" type="ORF">SAMN05216605_102632</name>
</gene>
<evidence type="ECO:0000313" key="6">
    <source>
        <dbReference type="Proteomes" id="UP000182894"/>
    </source>
</evidence>
<feature type="binding site" evidence="3">
    <location>
        <position position="234"/>
    </location>
    <ligand>
        <name>ATP</name>
        <dbReference type="ChEBI" id="CHEBI:30616"/>
    </ligand>
</feature>
<dbReference type="InterPro" id="IPR001611">
    <property type="entry name" value="Leu-rich_rpt"/>
</dbReference>
<dbReference type="PROSITE" id="PS00107">
    <property type="entry name" value="PROTEIN_KINASE_ATP"/>
    <property type="match status" value="1"/>
</dbReference>
<dbReference type="Pfam" id="PF13855">
    <property type="entry name" value="LRR_8"/>
    <property type="match status" value="1"/>
</dbReference>
<dbReference type="PROSITE" id="PS50011">
    <property type="entry name" value="PROTEIN_KINASE_DOM"/>
    <property type="match status" value="1"/>
</dbReference>
<dbReference type="GO" id="GO:0005524">
    <property type="term" value="F:ATP binding"/>
    <property type="evidence" value="ECO:0007669"/>
    <property type="project" value="UniProtKB-UniRule"/>
</dbReference>
<dbReference type="Gene3D" id="1.10.510.10">
    <property type="entry name" value="Transferase(Phosphotransferase) domain 1"/>
    <property type="match status" value="1"/>
</dbReference>
<name>A0A1G7VV29_9PSED</name>
<dbReference type="SUPFAM" id="SSF52058">
    <property type="entry name" value="L domain-like"/>
    <property type="match status" value="1"/>
</dbReference>
<keyword evidence="1" id="KW-0433">Leucine-rich repeat</keyword>
<keyword evidence="6" id="KW-1185">Reference proteome</keyword>
<dbReference type="Gene3D" id="3.80.10.10">
    <property type="entry name" value="Ribonuclease Inhibitor"/>
    <property type="match status" value="2"/>
</dbReference>
<evidence type="ECO:0000313" key="5">
    <source>
        <dbReference type="EMBL" id="SDG63269.1"/>
    </source>
</evidence>
<dbReference type="Proteomes" id="UP000182894">
    <property type="component" value="Unassembled WGS sequence"/>
</dbReference>